<feature type="domain" description="Peptidase M20 dimerisation" evidence="5">
    <location>
        <begin position="221"/>
        <end position="359"/>
    </location>
</feature>
<dbReference type="GO" id="GO:0008233">
    <property type="term" value="F:peptidase activity"/>
    <property type="evidence" value="ECO:0007669"/>
    <property type="project" value="UniProtKB-KW"/>
</dbReference>
<dbReference type="KEGG" id="pacr:FXN63_21135"/>
<dbReference type="SUPFAM" id="SSF53187">
    <property type="entry name" value="Zn-dependent exopeptidases"/>
    <property type="match status" value="1"/>
</dbReference>
<evidence type="ECO:0000256" key="4">
    <source>
        <dbReference type="SAM" id="MobiDB-lite"/>
    </source>
</evidence>
<dbReference type="InterPro" id="IPR051458">
    <property type="entry name" value="Cyt/Met_Dipeptidase"/>
</dbReference>
<keyword evidence="2" id="KW-0479">Metal-binding</keyword>
<dbReference type="InterPro" id="IPR011650">
    <property type="entry name" value="Peptidase_M20_dimer"/>
</dbReference>
<evidence type="ECO:0000256" key="1">
    <source>
        <dbReference type="ARBA" id="ARBA00022670"/>
    </source>
</evidence>
<dbReference type="AlphaFoldDB" id="A0A5C0B2C1"/>
<evidence type="ECO:0000256" key="3">
    <source>
        <dbReference type="ARBA" id="ARBA00022801"/>
    </source>
</evidence>
<dbReference type="Pfam" id="PF07687">
    <property type="entry name" value="M20_dimer"/>
    <property type="match status" value="1"/>
</dbReference>
<dbReference type="GO" id="GO:0006508">
    <property type="term" value="P:proteolysis"/>
    <property type="evidence" value="ECO:0007669"/>
    <property type="project" value="UniProtKB-KW"/>
</dbReference>
<evidence type="ECO:0000256" key="2">
    <source>
        <dbReference type="ARBA" id="ARBA00022723"/>
    </source>
</evidence>
<dbReference type="PANTHER" id="PTHR43270">
    <property type="entry name" value="BETA-ALA-HIS DIPEPTIDASE"/>
    <property type="match status" value="1"/>
</dbReference>
<reference evidence="6 7" key="1">
    <citation type="submission" date="2019-08" db="EMBL/GenBank/DDBJ databases">
        <title>Amphibian skin-associated Pigmentiphaga: genome sequence and occurrence across geography and hosts.</title>
        <authorList>
            <person name="Bletz M.C."/>
            <person name="Bunk B."/>
            <person name="Sproeer C."/>
            <person name="Biwer P."/>
            <person name="Reiter S."/>
            <person name="Rabemananjara F.C.E."/>
            <person name="Schulz S."/>
            <person name="Overmann J."/>
            <person name="Vences M."/>
        </authorList>
    </citation>
    <scope>NUCLEOTIDE SEQUENCE [LARGE SCALE GENOMIC DNA]</scope>
    <source>
        <strain evidence="6 7">Mada1488</strain>
    </source>
</reference>
<accession>A0A5C0B2C1</accession>
<dbReference type="Proteomes" id="UP000325161">
    <property type="component" value="Chromosome"/>
</dbReference>
<dbReference type="RefSeq" id="WP_148817240.1">
    <property type="nucleotide sequence ID" value="NZ_CP043046.1"/>
</dbReference>
<keyword evidence="1" id="KW-0645">Protease</keyword>
<dbReference type="Gene3D" id="3.40.630.10">
    <property type="entry name" value="Zn peptidases"/>
    <property type="match status" value="1"/>
</dbReference>
<keyword evidence="7" id="KW-1185">Reference proteome</keyword>
<name>A0A5C0B2C1_9BURK</name>
<evidence type="ECO:0000313" key="7">
    <source>
        <dbReference type="Proteomes" id="UP000325161"/>
    </source>
</evidence>
<dbReference type="Pfam" id="PF01546">
    <property type="entry name" value="Peptidase_M20"/>
    <property type="match status" value="1"/>
</dbReference>
<dbReference type="NCBIfam" id="NF005478">
    <property type="entry name" value="PRK07079.1"/>
    <property type="match status" value="1"/>
</dbReference>
<feature type="region of interest" description="Disordered" evidence="4">
    <location>
        <begin position="466"/>
        <end position="493"/>
    </location>
</feature>
<sequence length="493" mass="52796">MKDTFATRDAVIARATDIFDTGGLLATLRRRVAIRSESQEPAQAAQSLAYLQDEIAPALARLGFTTRLLANPVAAHAPLLFAERHEDPTLPTVLTYAHGDVVRGYEGQWADGRSPWEVTVDGDRWYGRGTADNKGQHTINLAALEAVIAARGGKLGFNLKIIVETGEEIDSPGLKAVCEAAKDTFAADLFLASDGPRVSADRPTVFLGSRGELNLELRVDLRSGAHHSGNWGGVLANPVVILSHAIASLLDARGRIAVEGLRPPAIPDAVRLALADIELGQDASSPAIDPDWGEPGLSPAERVVAWNAFEVLAIKAADVDAPIGAIPPVARAICQWRFVVGSDWTRVRQNLEAHLSQHGFSDVQVIVHEAVEATRLDPENPWVEWALRSIQRTTGKKPALLPNLGGTLPNAIFANVLKLPTVWVPHAYPACSQHAPNEHLLASGARESLALMAELWWDLGDIHTTSDQGAAGTTRNNRAPRPAVSSHKAPSGA</sequence>
<dbReference type="PANTHER" id="PTHR43270:SF12">
    <property type="entry name" value="SUCCINYL-DIAMINOPIMELATE DESUCCINYLASE"/>
    <property type="match status" value="1"/>
</dbReference>
<dbReference type="OrthoDB" id="9761532at2"/>
<dbReference type="GO" id="GO:0046872">
    <property type="term" value="F:metal ion binding"/>
    <property type="evidence" value="ECO:0007669"/>
    <property type="project" value="UniProtKB-KW"/>
</dbReference>
<gene>
    <name evidence="6" type="ORF">FXN63_21135</name>
</gene>
<evidence type="ECO:0000259" key="5">
    <source>
        <dbReference type="Pfam" id="PF07687"/>
    </source>
</evidence>
<feature type="compositionally biased region" description="Polar residues" evidence="4">
    <location>
        <begin position="466"/>
        <end position="477"/>
    </location>
</feature>
<evidence type="ECO:0000313" key="6">
    <source>
        <dbReference type="EMBL" id="QEI08066.1"/>
    </source>
</evidence>
<dbReference type="EMBL" id="CP043046">
    <property type="protein sequence ID" value="QEI08066.1"/>
    <property type="molecule type" value="Genomic_DNA"/>
</dbReference>
<keyword evidence="3" id="KW-0378">Hydrolase</keyword>
<proteinExistence type="predicted"/>
<organism evidence="6 7">
    <name type="scientific">Pigmentiphaga aceris</name>
    <dbReference type="NCBI Taxonomy" id="1940612"/>
    <lineage>
        <taxon>Bacteria</taxon>
        <taxon>Pseudomonadati</taxon>
        <taxon>Pseudomonadota</taxon>
        <taxon>Betaproteobacteria</taxon>
        <taxon>Burkholderiales</taxon>
        <taxon>Alcaligenaceae</taxon>
        <taxon>Pigmentiphaga</taxon>
    </lineage>
</organism>
<dbReference type="Gene3D" id="3.30.70.360">
    <property type="match status" value="1"/>
</dbReference>
<dbReference type="InterPro" id="IPR002933">
    <property type="entry name" value="Peptidase_M20"/>
</dbReference>
<protein>
    <submittedName>
        <fullName evidence="6">M20 family metallopeptidase</fullName>
    </submittedName>
</protein>